<reference evidence="1 2" key="1">
    <citation type="journal article" date="2012" name="J. Bacteriol.">
        <title>Genome of Bacillus macauensis ZFHKF-1, a Long-Chain-Forming Bacterium.</title>
        <authorList>
            <person name="Cai L."/>
            <person name="Zhang T."/>
        </authorList>
    </citation>
    <scope>NUCLEOTIDE SEQUENCE [LARGE SCALE GENOMIC DNA]</scope>
    <source>
        <strain evidence="1 2">ZFHKF-1</strain>
    </source>
</reference>
<dbReference type="InterPro" id="IPR011990">
    <property type="entry name" value="TPR-like_helical_dom_sf"/>
</dbReference>
<organism evidence="1 2">
    <name type="scientific">Fictibacillus macauensis ZFHKF-1</name>
    <dbReference type="NCBI Taxonomy" id="1196324"/>
    <lineage>
        <taxon>Bacteria</taxon>
        <taxon>Bacillati</taxon>
        <taxon>Bacillota</taxon>
        <taxon>Bacilli</taxon>
        <taxon>Bacillales</taxon>
        <taxon>Fictibacillaceae</taxon>
        <taxon>Fictibacillus</taxon>
    </lineage>
</organism>
<comment type="caution">
    <text evidence="1">The sequence shown here is derived from an EMBL/GenBank/DDBJ whole genome shotgun (WGS) entry which is preliminary data.</text>
</comment>
<name>I8AEJ7_9BACL</name>
<sequence>MAVLQYSIKEAFENLLEKSNEQFYNGNYHESILLLEEAWDLIPNPKGIYCEESYDVVKDIISTCFMIYDFKKAKEWADKIFTTGFARIDSGNKEFIAGTVYFELGDLEIAKEFFSIANEKSEGRCFWNPKNTKYLKFSKVK</sequence>
<dbReference type="SUPFAM" id="SSF48452">
    <property type="entry name" value="TPR-like"/>
    <property type="match status" value="1"/>
</dbReference>
<dbReference type="Proteomes" id="UP000004080">
    <property type="component" value="Unassembled WGS sequence"/>
</dbReference>
<evidence type="ECO:0000313" key="2">
    <source>
        <dbReference type="Proteomes" id="UP000004080"/>
    </source>
</evidence>
<proteinExistence type="predicted"/>
<dbReference type="OrthoDB" id="2611420at2"/>
<accession>I8AEJ7</accession>
<dbReference type="PATRIC" id="fig|1196324.3.peg.3818"/>
<dbReference type="eggNOG" id="COG4783">
    <property type="taxonomic scope" value="Bacteria"/>
</dbReference>
<dbReference type="STRING" id="1196324.A374_18756"/>
<evidence type="ECO:0000313" key="1">
    <source>
        <dbReference type="EMBL" id="EIT83759.1"/>
    </source>
</evidence>
<protein>
    <submittedName>
        <fullName evidence="1">Uncharacterized protein</fullName>
    </submittedName>
</protein>
<dbReference type="RefSeq" id="WP_007203818.1">
    <property type="nucleotide sequence ID" value="NZ_AKKV01000046.1"/>
</dbReference>
<keyword evidence="2" id="KW-1185">Reference proteome</keyword>
<dbReference type="AlphaFoldDB" id="I8AEJ7"/>
<gene>
    <name evidence="1" type="ORF">A374_18756</name>
</gene>
<dbReference type="Gene3D" id="1.25.40.10">
    <property type="entry name" value="Tetratricopeptide repeat domain"/>
    <property type="match status" value="1"/>
</dbReference>
<dbReference type="EMBL" id="AKKV01000046">
    <property type="protein sequence ID" value="EIT83759.1"/>
    <property type="molecule type" value="Genomic_DNA"/>
</dbReference>